<evidence type="ECO:0000313" key="1">
    <source>
        <dbReference type="EMBL" id="JAE15176.1"/>
    </source>
</evidence>
<reference evidence="1" key="1">
    <citation type="submission" date="2014-09" db="EMBL/GenBank/DDBJ databases">
        <authorList>
            <person name="Magalhaes I.L.F."/>
            <person name="Oliveira U."/>
            <person name="Santos F.R."/>
            <person name="Vidigal T.H.D.A."/>
            <person name="Brescovit A.D."/>
            <person name="Santos A.J."/>
        </authorList>
    </citation>
    <scope>NUCLEOTIDE SEQUENCE</scope>
    <source>
        <tissue evidence="1">Shoot tissue taken approximately 20 cm above the soil surface</tissue>
    </source>
</reference>
<proteinExistence type="predicted"/>
<name>A0A0A9FXZ8_ARUDO</name>
<reference evidence="1" key="2">
    <citation type="journal article" date="2015" name="Data Brief">
        <title>Shoot transcriptome of the giant reed, Arundo donax.</title>
        <authorList>
            <person name="Barrero R.A."/>
            <person name="Guerrero F.D."/>
            <person name="Moolhuijzen P."/>
            <person name="Goolsby J.A."/>
            <person name="Tidwell J."/>
            <person name="Bellgard S.E."/>
            <person name="Bellgard M.I."/>
        </authorList>
    </citation>
    <scope>NUCLEOTIDE SEQUENCE</scope>
    <source>
        <tissue evidence="1">Shoot tissue taken approximately 20 cm above the soil surface</tissue>
    </source>
</reference>
<sequence>MSGHGSYYPVDILIFLRNLLLLMLSSS</sequence>
<protein>
    <submittedName>
        <fullName evidence="1">Uncharacterized protein</fullName>
    </submittedName>
</protein>
<accession>A0A0A9FXZ8</accession>
<organism evidence="1">
    <name type="scientific">Arundo donax</name>
    <name type="common">Giant reed</name>
    <name type="synonym">Donax arundinaceus</name>
    <dbReference type="NCBI Taxonomy" id="35708"/>
    <lineage>
        <taxon>Eukaryota</taxon>
        <taxon>Viridiplantae</taxon>
        <taxon>Streptophyta</taxon>
        <taxon>Embryophyta</taxon>
        <taxon>Tracheophyta</taxon>
        <taxon>Spermatophyta</taxon>
        <taxon>Magnoliopsida</taxon>
        <taxon>Liliopsida</taxon>
        <taxon>Poales</taxon>
        <taxon>Poaceae</taxon>
        <taxon>PACMAD clade</taxon>
        <taxon>Arundinoideae</taxon>
        <taxon>Arundineae</taxon>
        <taxon>Arundo</taxon>
    </lineage>
</organism>
<dbReference type="EMBL" id="GBRH01182720">
    <property type="protein sequence ID" value="JAE15176.1"/>
    <property type="molecule type" value="Transcribed_RNA"/>
</dbReference>
<dbReference type="AlphaFoldDB" id="A0A0A9FXZ8"/>